<evidence type="ECO:0000313" key="4">
    <source>
        <dbReference type="Proteomes" id="UP001363010"/>
    </source>
</evidence>
<protein>
    <submittedName>
        <fullName evidence="3">VTT domain-containing protein</fullName>
    </submittedName>
</protein>
<proteinExistence type="predicted"/>
<dbReference type="EMBL" id="JBBKZV010000020">
    <property type="protein sequence ID" value="MEJ8825254.1"/>
    <property type="molecule type" value="Genomic_DNA"/>
</dbReference>
<comment type="caution">
    <text evidence="3">The sequence shown here is derived from an EMBL/GenBank/DDBJ whole genome shotgun (WGS) entry which is preliminary data.</text>
</comment>
<gene>
    <name evidence="3" type="ORF">WKW80_25045</name>
</gene>
<feature type="transmembrane region" description="Helical" evidence="1">
    <location>
        <begin position="132"/>
        <end position="153"/>
    </location>
</feature>
<dbReference type="PANTHER" id="PTHR42709:SF2">
    <property type="entry name" value="INNER MEMBRANE PROTEIN YOHD"/>
    <property type="match status" value="1"/>
</dbReference>
<keyword evidence="4" id="KW-1185">Reference proteome</keyword>
<accession>A0ABU8W5A2</accession>
<sequence>MHPHELLEHYGYYAVFLIGLFEGETILMLGAYAVHQGYLSMLPLIGCGALSAFCADQFYFHLGRRKGAELLAKRPKLAAHIERVGGFIARHPVATIFITRFAWGFRVVMPATLGMGTLSAATYAALDAVAAVAWAAIVALFGVEVTGVVHGLVGRLRPHEHLIVFGAVAIALTLALLRQWRVRR</sequence>
<feature type="domain" description="VTT" evidence="2">
    <location>
        <begin position="23"/>
        <end position="142"/>
    </location>
</feature>
<dbReference type="InterPro" id="IPR032816">
    <property type="entry name" value="VTT_dom"/>
</dbReference>
<dbReference type="Pfam" id="PF09335">
    <property type="entry name" value="VTT_dom"/>
    <property type="match status" value="1"/>
</dbReference>
<dbReference type="PANTHER" id="PTHR42709">
    <property type="entry name" value="ALKALINE PHOSPHATASE LIKE PROTEIN"/>
    <property type="match status" value="1"/>
</dbReference>
<name>A0ABU8W5A2_9BURK</name>
<reference evidence="3 4" key="1">
    <citation type="submission" date="2024-03" db="EMBL/GenBank/DDBJ databases">
        <title>Novel species of the genus Variovorax.</title>
        <authorList>
            <person name="Liu Q."/>
            <person name="Xin Y.-H."/>
        </authorList>
    </citation>
    <scope>NUCLEOTIDE SEQUENCE [LARGE SCALE GENOMIC DNA]</scope>
    <source>
        <strain evidence="3 4">KACC 18501</strain>
    </source>
</reference>
<feature type="transmembrane region" description="Helical" evidence="1">
    <location>
        <begin position="162"/>
        <end position="180"/>
    </location>
</feature>
<organism evidence="3 4">
    <name type="scientific">Variovorax humicola</name>
    <dbReference type="NCBI Taxonomy" id="1769758"/>
    <lineage>
        <taxon>Bacteria</taxon>
        <taxon>Pseudomonadati</taxon>
        <taxon>Pseudomonadota</taxon>
        <taxon>Betaproteobacteria</taxon>
        <taxon>Burkholderiales</taxon>
        <taxon>Comamonadaceae</taxon>
        <taxon>Variovorax</taxon>
    </lineage>
</organism>
<dbReference type="Proteomes" id="UP001363010">
    <property type="component" value="Unassembled WGS sequence"/>
</dbReference>
<keyword evidence="1" id="KW-0472">Membrane</keyword>
<dbReference type="InterPro" id="IPR051311">
    <property type="entry name" value="DedA_domain"/>
</dbReference>
<feature type="transmembrane region" description="Helical" evidence="1">
    <location>
        <begin position="107"/>
        <end position="126"/>
    </location>
</feature>
<dbReference type="RefSeq" id="WP_340366279.1">
    <property type="nucleotide sequence ID" value="NZ_JBBKZV010000020.1"/>
</dbReference>
<evidence type="ECO:0000256" key="1">
    <source>
        <dbReference type="SAM" id="Phobius"/>
    </source>
</evidence>
<feature type="transmembrane region" description="Helical" evidence="1">
    <location>
        <begin position="40"/>
        <end position="60"/>
    </location>
</feature>
<evidence type="ECO:0000313" key="3">
    <source>
        <dbReference type="EMBL" id="MEJ8825254.1"/>
    </source>
</evidence>
<keyword evidence="1" id="KW-1133">Transmembrane helix</keyword>
<evidence type="ECO:0000259" key="2">
    <source>
        <dbReference type="Pfam" id="PF09335"/>
    </source>
</evidence>
<keyword evidence="1" id="KW-0812">Transmembrane</keyword>
<feature type="transmembrane region" description="Helical" evidence="1">
    <location>
        <begin position="12"/>
        <end position="34"/>
    </location>
</feature>